<gene>
    <name evidence="1" type="ORF">GCM10010328_64460</name>
</gene>
<evidence type="ECO:0000313" key="1">
    <source>
        <dbReference type="EMBL" id="GGZ81022.1"/>
    </source>
</evidence>
<evidence type="ECO:0000313" key="2">
    <source>
        <dbReference type="Proteomes" id="UP000624183"/>
    </source>
</evidence>
<reference evidence="2" key="1">
    <citation type="journal article" date="2019" name="Int. J. Syst. Evol. Microbiol.">
        <title>The Global Catalogue of Microorganisms (GCM) 10K type strain sequencing project: providing services to taxonomists for standard genome sequencing and annotation.</title>
        <authorList>
            <consortium name="The Broad Institute Genomics Platform"/>
            <consortium name="The Broad Institute Genome Sequencing Center for Infectious Disease"/>
            <person name="Wu L."/>
            <person name="Ma J."/>
        </authorList>
    </citation>
    <scope>NUCLEOTIDE SEQUENCE [LARGE SCALE GENOMIC DNA]</scope>
    <source>
        <strain evidence="2">JCM 4602</strain>
    </source>
</reference>
<accession>A0ABQ3CAQ8</accession>
<name>A0ABQ3CAQ8_9ACTN</name>
<sequence length="180" mass="20243">MRLADIRSTIEQSASGDWHHIGCWGSGSGPSFHDKWERWGTPGGDELSKWALDLESHGNKLVNRENVALTIAWGITVSKGMTPDWNTFPDDRPVDYQVGDIFWNGSLVDRQLLVPVDGGRVILPVPTPIYEKREGKTIVARFEVTRFERAFARLLHNAEPGEDFDQYYNDAGFVTVDNPA</sequence>
<dbReference type="Proteomes" id="UP000624183">
    <property type="component" value="Unassembled WGS sequence"/>
</dbReference>
<organism evidence="1 2">
    <name type="scientific">Streptomyces rubiginosohelvolus</name>
    <dbReference type="NCBI Taxonomy" id="67362"/>
    <lineage>
        <taxon>Bacteria</taxon>
        <taxon>Bacillati</taxon>
        <taxon>Actinomycetota</taxon>
        <taxon>Actinomycetes</taxon>
        <taxon>Kitasatosporales</taxon>
        <taxon>Streptomycetaceae</taxon>
        <taxon>Streptomyces</taxon>
    </lineage>
</organism>
<protein>
    <submittedName>
        <fullName evidence="1">Uncharacterized protein</fullName>
    </submittedName>
</protein>
<proteinExistence type="predicted"/>
<comment type="caution">
    <text evidence="1">The sequence shown here is derived from an EMBL/GenBank/DDBJ whole genome shotgun (WGS) entry which is preliminary data.</text>
</comment>
<keyword evidence="2" id="KW-1185">Reference proteome</keyword>
<dbReference type="EMBL" id="BMUW01000023">
    <property type="protein sequence ID" value="GGZ81022.1"/>
    <property type="molecule type" value="Genomic_DNA"/>
</dbReference>